<feature type="region of interest" description="Disordered" evidence="1">
    <location>
        <begin position="30"/>
        <end position="59"/>
    </location>
</feature>
<accession>A0A4U7B939</accession>
<name>A0A4U7B939_9PEZI</name>
<organism evidence="2 3">
    <name type="scientific">Elsinoe australis</name>
    <dbReference type="NCBI Taxonomy" id="40998"/>
    <lineage>
        <taxon>Eukaryota</taxon>
        <taxon>Fungi</taxon>
        <taxon>Dikarya</taxon>
        <taxon>Ascomycota</taxon>
        <taxon>Pezizomycotina</taxon>
        <taxon>Dothideomycetes</taxon>
        <taxon>Dothideomycetidae</taxon>
        <taxon>Myriangiales</taxon>
        <taxon>Elsinoaceae</taxon>
        <taxon>Elsinoe</taxon>
    </lineage>
</organism>
<feature type="compositionally biased region" description="Basic and acidic residues" evidence="1">
    <location>
        <begin position="345"/>
        <end position="356"/>
    </location>
</feature>
<protein>
    <submittedName>
        <fullName evidence="2">Uncharacterized protein</fullName>
    </submittedName>
</protein>
<evidence type="ECO:0000313" key="2">
    <source>
        <dbReference type="EMBL" id="TKX26040.1"/>
    </source>
</evidence>
<feature type="compositionally biased region" description="Polar residues" evidence="1">
    <location>
        <begin position="320"/>
        <end position="342"/>
    </location>
</feature>
<feature type="compositionally biased region" description="Polar residues" evidence="1">
    <location>
        <begin position="135"/>
        <end position="157"/>
    </location>
</feature>
<evidence type="ECO:0000256" key="1">
    <source>
        <dbReference type="SAM" id="MobiDB-lite"/>
    </source>
</evidence>
<feature type="region of interest" description="Disordered" evidence="1">
    <location>
        <begin position="111"/>
        <end position="382"/>
    </location>
</feature>
<sequence length="527" mass="57415">MELLAHISARTSNKDDDKFRAQARNYVAFSPDNRLKSLGSHNSTSGKKTESSAGSSQGLDVRDFAYVDDTQLAIAALESQLITSSLRKAAQLQSGSGYDSLDASHEEAFDRIDSTPPKKPQGAPPQGKPNAGGNHTNSAEASTQTRDQPDPSQSDLSITVPLQKEASSSPVPDSSLPRWQGLLGDAVQVRNQSSPPKPREGSSSWSNDDLPVELPSTYSISDETSKGSNTAQSHSLERFKTPTRPRRRPSPVSIIPVDLAPENHVSGLSVQCGTSTPKGRAVKLAPPDFPANTAPDLSSRKRVRPASPDHRPSSKKKSAADSTAIEQPGTRPQSRSLSQAAIDTTLKEVAETRDKTSPASKLPPLSFLIEPPRPDTSIAPPPTTFMTPNLWALKEDPKLGLSDRYHPKYIARAIRPKERGHWTFTPSGPQWTATLEREFWEFMTRLIEGGNVGWGVWCVRTPPEESSSNGDLDAKAEVRGRLGEVRVFCWGEIVEHVYLLLYIASKSKHRKGNPVWCDASGEVVVRM</sequence>
<proteinExistence type="predicted"/>
<dbReference type="EMBL" id="PTQR01000020">
    <property type="protein sequence ID" value="TKX26040.1"/>
    <property type="molecule type" value="Genomic_DNA"/>
</dbReference>
<dbReference type="AlphaFoldDB" id="A0A4U7B939"/>
<feature type="compositionally biased region" description="Polar residues" evidence="1">
    <location>
        <begin position="39"/>
        <end position="58"/>
    </location>
</feature>
<feature type="compositionally biased region" description="Polar residues" evidence="1">
    <location>
        <begin position="266"/>
        <end position="277"/>
    </location>
</feature>
<dbReference type="Proteomes" id="UP000308133">
    <property type="component" value="Unassembled WGS sequence"/>
</dbReference>
<reference evidence="2 3" key="1">
    <citation type="submission" date="2018-02" db="EMBL/GenBank/DDBJ databases">
        <title>Draft genome sequences of Elsinoe sp., causing black scab on jojoba.</title>
        <authorList>
            <person name="Stodart B."/>
            <person name="Jeffress S."/>
            <person name="Ash G."/>
            <person name="Arun Chinnappa K."/>
        </authorList>
    </citation>
    <scope>NUCLEOTIDE SEQUENCE [LARGE SCALE GENOMIC DNA]</scope>
    <source>
        <strain evidence="2 3">Hillstone_2</strain>
    </source>
</reference>
<gene>
    <name evidence="2" type="ORF">C1H76_1692</name>
</gene>
<feature type="compositionally biased region" description="Polar residues" evidence="1">
    <location>
        <begin position="216"/>
        <end position="234"/>
    </location>
</feature>
<evidence type="ECO:0000313" key="3">
    <source>
        <dbReference type="Proteomes" id="UP000308133"/>
    </source>
</evidence>
<comment type="caution">
    <text evidence="2">The sequence shown here is derived from an EMBL/GenBank/DDBJ whole genome shotgun (WGS) entry which is preliminary data.</text>
</comment>
<feature type="compositionally biased region" description="Pro residues" evidence="1">
    <location>
        <begin position="117"/>
        <end position="127"/>
    </location>
</feature>